<dbReference type="PIRSF" id="PIRSF001217">
    <property type="entry name" value="Protease_4_SppA"/>
    <property type="match status" value="1"/>
</dbReference>
<dbReference type="NCBIfam" id="TIGR00705">
    <property type="entry name" value="SppA_67K"/>
    <property type="match status" value="1"/>
</dbReference>
<dbReference type="Proteomes" id="UP001143362">
    <property type="component" value="Unassembled WGS sequence"/>
</dbReference>
<keyword evidence="3" id="KW-0645">Protease</keyword>
<dbReference type="Pfam" id="PF01343">
    <property type="entry name" value="Peptidase_S49"/>
    <property type="match status" value="2"/>
</dbReference>
<dbReference type="InterPro" id="IPR047272">
    <property type="entry name" value="S49_SppA_C"/>
</dbReference>
<gene>
    <name evidence="9" type="primary">sppA</name>
    <name evidence="9" type="ORF">EYC98_00085</name>
</gene>
<evidence type="ECO:0000256" key="2">
    <source>
        <dbReference type="ARBA" id="ARBA00008683"/>
    </source>
</evidence>
<evidence type="ECO:0000259" key="8">
    <source>
        <dbReference type="Pfam" id="PF01343"/>
    </source>
</evidence>
<feature type="domain" description="Peptidase S49" evidence="8">
    <location>
        <begin position="392"/>
        <end position="540"/>
    </location>
</feature>
<evidence type="ECO:0000256" key="4">
    <source>
        <dbReference type="ARBA" id="ARBA00022801"/>
    </source>
</evidence>
<keyword evidence="7" id="KW-0812">Transmembrane</keyword>
<dbReference type="EMBL" id="SHNN01000001">
    <property type="protein sequence ID" value="MCX2979260.1"/>
    <property type="molecule type" value="Genomic_DNA"/>
</dbReference>
<dbReference type="InterPro" id="IPR047217">
    <property type="entry name" value="S49_SppA_67K_type_N"/>
</dbReference>
<comment type="similarity">
    <text evidence="2">Belongs to the peptidase S49 family.</text>
</comment>
<dbReference type="Gene3D" id="3.90.226.10">
    <property type="entry name" value="2-enoyl-CoA Hydratase, Chain A, domain 1"/>
    <property type="match status" value="4"/>
</dbReference>
<keyword evidence="4" id="KW-0378">Hydrolase</keyword>
<dbReference type="InterPro" id="IPR004634">
    <property type="entry name" value="Pept_S49_pIV"/>
</dbReference>
<proteinExistence type="inferred from homology"/>
<evidence type="ECO:0000313" key="10">
    <source>
        <dbReference type="Proteomes" id="UP001143362"/>
    </source>
</evidence>
<feature type="domain" description="Peptidase S49" evidence="8">
    <location>
        <begin position="134"/>
        <end position="288"/>
    </location>
</feature>
<reference evidence="9" key="1">
    <citation type="submission" date="2019-02" db="EMBL/GenBank/DDBJ databases">
        <authorList>
            <person name="Li S.-H."/>
        </authorList>
    </citation>
    <scope>NUCLEOTIDE SEQUENCE</scope>
    <source>
        <strain evidence="9">IMCC14734</strain>
    </source>
</reference>
<evidence type="ECO:0000256" key="3">
    <source>
        <dbReference type="ARBA" id="ARBA00022670"/>
    </source>
</evidence>
<sequence>MSKKPGLIKRLLLVIWSLLTRLRQILANLIFLLLLVVIVMAFRDSAPEALPETAALVVNPVGSIVEERAYTDPFTLLFAEPLPAEQEVLLRDVVDAIVYAKEDPAITALVLELDQLLSVGISKSSEILTAIEYFRSSGKPVIARGDYYSQGQYLLASQADTVLLHPFGGIDLQGFSNYQMYFKDLLEKMSLSMHVFRAGDYKSFVEPFTRNDMSAHEKELSRRWLERLWETYTKTVEERRGLEPGALQNGIDNYASALAGAGGDPAQLALAQGLVDELVNWDESDSIIAEHVGARNDEGYYQGVGFGRYLAQKRPIIPPGFSGDSVGVITASGAIQNGEQPAGSIGGESLSALIDQALKKDSVKAIVLRVDSGGGSVFASEVIRQKLLEVEASDKPLVVSMGSVAASGGYWIAMPADEVWATATTITGSIGVFAAFPTAEKLFNRLGVYVDGVGTTELAGAFRIDRPLNPQLAQGVQANVDNLYSRFINLVADGRSMSLEDVDAVAGGRVWSGYDALELGLVDELGGLDDAIVSAARLAQMADYEILQIATPLTPQETFLRQLREQVRVWGFGDTAGWQQGLARIAAPLRDGLSRLAEFNDPAALYVRCDLCVVL</sequence>
<keyword evidence="10" id="KW-1185">Reference proteome</keyword>
<feature type="transmembrane region" description="Helical" evidence="7">
    <location>
        <begin position="25"/>
        <end position="42"/>
    </location>
</feature>
<dbReference type="SUPFAM" id="SSF52096">
    <property type="entry name" value="ClpP/crotonase"/>
    <property type="match status" value="2"/>
</dbReference>
<keyword evidence="6 7" id="KW-0472">Membrane</keyword>
<evidence type="ECO:0000313" key="9">
    <source>
        <dbReference type="EMBL" id="MCX2979260.1"/>
    </source>
</evidence>
<dbReference type="CDD" id="cd07018">
    <property type="entry name" value="S49_SppA_67K_type"/>
    <property type="match status" value="1"/>
</dbReference>
<comment type="subcellular location">
    <subcellularLocation>
        <location evidence="1">Membrane</location>
    </subcellularLocation>
</comment>
<dbReference type="NCBIfam" id="TIGR00706">
    <property type="entry name" value="SppA_dom"/>
    <property type="match status" value="1"/>
</dbReference>
<dbReference type="PANTHER" id="PTHR33209:SF1">
    <property type="entry name" value="PEPTIDASE S49 DOMAIN-CONTAINING PROTEIN"/>
    <property type="match status" value="1"/>
</dbReference>
<dbReference type="InterPro" id="IPR029045">
    <property type="entry name" value="ClpP/crotonase-like_dom_sf"/>
</dbReference>
<evidence type="ECO:0000256" key="5">
    <source>
        <dbReference type="ARBA" id="ARBA00022825"/>
    </source>
</evidence>
<accession>A0ABT3TAN8</accession>
<dbReference type="InterPro" id="IPR002142">
    <property type="entry name" value="Peptidase_S49"/>
</dbReference>
<keyword evidence="7" id="KW-1133">Transmembrane helix</keyword>
<dbReference type="CDD" id="cd07023">
    <property type="entry name" value="S49_Sppa_N_C"/>
    <property type="match status" value="1"/>
</dbReference>
<organism evidence="9 10">
    <name type="scientific">Candidatus Litorirhabdus singularis</name>
    <dbReference type="NCBI Taxonomy" id="2518993"/>
    <lineage>
        <taxon>Bacteria</taxon>
        <taxon>Pseudomonadati</taxon>
        <taxon>Pseudomonadota</taxon>
        <taxon>Gammaproteobacteria</taxon>
        <taxon>Cellvibrionales</taxon>
        <taxon>Halieaceae</taxon>
        <taxon>Candidatus Litorirhabdus</taxon>
    </lineage>
</organism>
<keyword evidence="5" id="KW-0720">Serine protease</keyword>
<dbReference type="RefSeq" id="WP_279243261.1">
    <property type="nucleotide sequence ID" value="NZ_SHNN01000001.1"/>
</dbReference>
<comment type="caution">
    <text evidence="9">The sequence shown here is derived from an EMBL/GenBank/DDBJ whole genome shotgun (WGS) entry which is preliminary data.</text>
</comment>
<dbReference type="InterPro" id="IPR004635">
    <property type="entry name" value="Pept_S49_SppA"/>
</dbReference>
<evidence type="ECO:0000256" key="6">
    <source>
        <dbReference type="ARBA" id="ARBA00023136"/>
    </source>
</evidence>
<name>A0ABT3TAN8_9GAMM</name>
<dbReference type="PANTHER" id="PTHR33209">
    <property type="entry name" value="PROTEASE 4"/>
    <property type="match status" value="1"/>
</dbReference>
<evidence type="ECO:0000256" key="1">
    <source>
        <dbReference type="ARBA" id="ARBA00004370"/>
    </source>
</evidence>
<evidence type="ECO:0000256" key="7">
    <source>
        <dbReference type="SAM" id="Phobius"/>
    </source>
</evidence>
<protein>
    <submittedName>
        <fullName evidence="9">Signal peptide peptidase SppA</fullName>
    </submittedName>
</protein>